<evidence type="ECO:0000256" key="1">
    <source>
        <dbReference type="SAM" id="Phobius"/>
    </source>
</evidence>
<feature type="transmembrane region" description="Helical" evidence="1">
    <location>
        <begin position="38"/>
        <end position="59"/>
    </location>
</feature>
<reference evidence="2 3" key="1">
    <citation type="submission" date="2022-03" db="EMBL/GenBank/DDBJ databases">
        <title>Complete genome analysis of Roseomonas KG 17.1 : a prolific producer of plant growth promoters.</title>
        <authorList>
            <person name="Saadouli I."/>
            <person name="Najjari A."/>
            <person name="Mosbah A."/>
            <person name="Ouzari H.I."/>
        </authorList>
    </citation>
    <scope>NUCLEOTIDE SEQUENCE [LARGE SCALE GENOMIC DNA]</scope>
    <source>
        <strain evidence="2 3">KG17-1</strain>
    </source>
</reference>
<sequence length="100" mass="10462">MSETVNTTPIIPLGVPSIDPAILLTPLEFIDRLTPEDALGILIAAGIPAANAPVMLWLLRLAASTRVVLDDPMLIGGVNALQQMGLLSEAAVGKLLKPRS</sequence>
<organism evidence="2 3">
    <name type="scientific">Teichococcus vastitatis</name>
    <dbReference type="NCBI Taxonomy" id="2307076"/>
    <lineage>
        <taxon>Bacteria</taxon>
        <taxon>Pseudomonadati</taxon>
        <taxon>Pseudomonadota</taxon>
        <taxon>Alphaproteobacteria</taxon>
        <taxon>Acetobacterales</taxon>
        <taxon>Roseomonadaceae</taxon>
        <taxon>Roseomonas</taxon>
    </lineage>
</organism>
<evidence type="ECO:0008006" key="4">
    <source>
        <dbReference type="Google" id="ProtNLM"/>
    </source>
</evidence>
<dbReference type="EMBL" id="JALBUU010000125">
    <property type="protein sequence ID" value="MCI0756698.1"/>
    <property type="molecule type" value="Genomic_DNA"/>
</dbReference>
<evidence type="ECO:0000313" key="2">
    <source>
        <dbReference type="EMBL" id="MCI0756698.1"/>
    </source>
</evidence>
<dbReference type="RefSeq" id="WP_241794000.1">
    <property type="nucleotide sequence ID" value="NZ_JALBUU010000125.1"/>
</dbReference>
<keyword evidence="1" id="KW-1133">Transmembrane helix</keyword>
<evidence type="ECO:0000313" key="3">
    <source>
        <dbReference type="Proteomes" id="UP001201985"/>
    </source>
</evidence>
<keyword evidence="1" id="KW-0812">Transmembrane</keyword>
<keyword evidence="3" id="KW-1185">Reference proteome</keyword>
<gene>
    <name evidence="2" type="ORF">MON41_23970</name>
</gene>
<accession>A0ABS9WCH1</accession>
<protein>
    <recommendedName>
        <fullName evidence="4">DUF3368 domain-containing protein</fullName>
    </recommendedName>
</protein>
<proteinExistence type="predicted"/>
<name>A0ABS9WCH1_9PROT</name>
<comment type="caution">
    <text evidence="2">The sequence shown here is derived from an EMBL/GenBank/DDBJ whole genome shotgun (WGS) entry which is preliminary data.</text>
</comment>
<dbReference type="Proteomes" id="UP001201985">
    <property type="component" value="Unassembled WGS sequence"/>
</dbReference>
<keyword evidence="1" id="KW-0472">Membrane</keyword>